<accession>A0A4U8YPX2</accession>
<dbReference type="EMBL" id="CAADHO010000008">
    <property type="protein sequence ID" value="VFQ46276.1"/>
    <property type="molecule type" value="Genomic_DNA"/>
</dbReference>
<dbReference type="Proteomes" id="UP000507962">
    <property type="component" value="Unassembled WGS sequence"/>
</dbReference>
<evidence type="ECO:0000259" key="2">
    <source>
        <dbReference type="PROSITE" id="PS50983"/>
    </source>
</evidence>
<reference evidence="3 4" key="1">
    <citation type="submission" date="2019-03" db="EMBL/GenBank/DDBJ databases">
        <authorList>
            <person name="Nijsse B."/>
        </authorList>
    </citation>
    <scope>NUCLEOTIDE SEQUENCE [LARGE SCALE GENOMIC DNA]</scope>
    <source>
        <strain evidence="3">Desulfoluna butyratoxydans MSL71</strain>
    </source>
</reference>
<protein>
    <submittedName>
        <fullName evidence="3">Abc transporter periplasmic binding domain</fullName>
    </submittedName>
</protein>
<dbReference type="PANTHER" id="PTHR30535">
    <property type="entry name" value="VITAMIN B12-BINDING PROTEIN"/>
    <property type="match status" value="1"/>
</dbReference>
<dbReference type="SUPFAM" id="SSF53807">
    <property type="entry name" value="Helical backbone' metal receptor"/>
    <property type="match status" value="1"/>
</dbReference>
<dbReference type="Gene3D" id="3.40.50.1980">
    <property type="entry name" value="Nitrogenase molybdenum iron protein domain"/>
    <property type="match status" value="2"/>
</dbReference>
<evidence type="ECO:0000256" key="1">
    <source>
        <dbReference type="SAM" id="SignalP"/>
    </source>
</evidence>
<sequence>MKRFLLSLSLLIAASLPWDCLALPAASAIPKETRTITDSRGRHVEVPSTTKRIALNHVSISEALKILGCWDRVVARDHHTTDSLVFDNLQDVPVITLQSGGPYSLNHELVIETAPDLFLCADISMGGFDEMEAKLSPGIPVFVVELNRISTLEENMELLGKVLGKEKEARAFTRWNRSLVRRITDRTGTLDDSRKQRYLFKTGWGQYDDIMTFTNDFEGIKERNRIIGGINVAADIRATGGWVQSVNPEWLAAQNIDVIICGEPVRNGYGAHVSDTGIVATQRQNFMKLPYVAVTHAAQTGRVHMISGEFFGTARITVANAYLAKWLHPKLFEDLNPQDVFQDYLHRFLNTDINLKETGVFTYPES</sequence>
<evidence type="ECO:0000313" key="4">
    <source>
        <dbReference type="Proteomes" id="UP000507962"/>
    </source>
</evidence>
<keyword evidence="1" id="KW-0732">Signal</keyword>
<dbReference type="InterPro" id="IPR050902">
    <property type="entry name" value="ABC_Transporter_SBP"/>
</dbReference>
<dbReference type="AlphaFoldDB" id="A0A4U8YPX2"/>
<keyword evidence="4" id="KW-1185">Reference proteome</keyword>
<feature type="chain" id="PRO_5020353712" evidence="1">
    <location>
        <begin position="23"/>
        <end position="366"/>
    </location>
</feature>
<evidence type="ECO:0000313" key="3">
    <source>
        <dbReference type="EMBL" id="VFQ46276.1"/>
    </source>
</evidence>
<organism evidence="3 4">
    <name type="scientific">Desulfoluna butyratoxydans</name>
    <dbReference type="NCBI Taxonomy" id="231438"/>
    <lineage>
        <taxon>Bacteria</taxon>
        <taxon>Pseudomonadati</taxon>
        <taxon>Thermodesulfobacteriota</taxon>
        <taxon>Desulfobacteria</taxon>
        <taxon>Desulfobacterales</taxon>
        <taxon>Desulfolunaceae</taxon>
        <taxon>Desulfoluna</taxon>
    </lineage>
</organism>
<dbReference type="PROSITE" id="PS50983">
    <property type="entry name" value="FE_B12_PBP"/>
    <property type="match status" value="1"/>
</dbReference>
<gene>
    <name evidence="3" type="ORF">MSL71_39390</name>
</gene>
<dbReference type="InterPro" id="IPR002491">
    <property type="entry name" value="ABC_transptr_periplasmic_BD"/>
</dbReference>
<feature type="domain" description="Fe/B12 periplasmic-binding" evidence="2">
    <location>
        <begin position="52"/>
        <end position="335"/>
    </location>
</feature>
<dbReference type="PANTHER" id="PTHR30535:SF34">
    <property type="entry name" value="MOLYBDATE-BINDING PROTEIN MOLA"/>
    <property type="match status" value="1"/>
</dbReference>
<dbReference type="Pfam" id="PF01497">
    <property type="entry name" value="Peripla_BP_2"/>
    <property type="match status" value="1"/>
</dbReference>
<proteinExistence type="predicted"/>
<dbReference type="RefSeq" id="WP_180143780.1">
    <property type="nucleotide sequence ID" value="NZ_CAADHO010000008.1"/>
</dbReference>
<feature type="signal peptide" evidence="1">
    <location>
        <begin position="1"/>
        <end position="22"/>
    </location>
</feature>
<name>A0A4U8YPX2_9BACT</name>